<reference evidence="2 3" key="1">
    <citation type="submission" date="2014-11" db="EMBL/GenBank/DDBJ databases">
        <authorList>
            <person name="Zhu J."/>
            <person name="Qi W."/>
            <person name="Song R."/>
        </authorList>
    </citation>
    <scope>NUCLEOTIDE SEQUENCE [LARGE SCALE GENOMIC DNA]</scope>
</reference>
<dbReference type="VEuPathDB" id="CryptoDB:Vbra_22537"/>
<feature type="compositionally biased region" description="Basic and acidic residues" evidence="1">
    <location>
        <begin position="444"/>
        <end position="453"/>
    </location>
</feature>
<protein>
    <submittedName>
        <fullName evidence="2">Uncharacterized protein</fullName>
    </submittedName>
</protein>
<organism evidence="2 3">
    <name type="scientific">Vitrella brassicaformis (strain CCMP3155)</name>
    <dbReference type="NCBI Taxonomy" id="1169540"/>
    <lineage>
        <taxon>Eukaryota</taxon>
        <taxon>Sar</taxon>
        <taxon>Alveolata</taxon>
        <taxon>Colpodellida</taxon>
        <taxon>Vitrellaceae</taxon>
        <taxon>Vitrella</taxon>
    </lineage>
</organism>
<name>A0A0G4EUB5_VITBC</name>
<evidence type="ECO:0000313" key="3">
    <source>
        <dbReference type="Proteomes" id="UP000041254"/>
    </source>
</evidence>
<feature type="region of interest" description="Disordered" evidence="1">
    <location>
        <begin position="444"/>
        <end position="571"/>
    </location>
</feature>
<dbReference type="InterPro" id="IPR015943">
    <property type="entry name" value="WD40/YVTN_repeat-like_dom_sf"/>
</dbReference>
<proteinExistence type="predicted"/>
<feature type="compositionally biased region" description="Acidic residues" evidence="1">
    <location>
        <begin position="464"/>
        <end position="496"/>
    </location>
</feature>
<evidence type="ECO:0000313" key="2">
    <source>
        <dbReference type="EMBL" id="CEM01883.1"/>
    </source>
</evidence>
<dbReference type="SUPFAM" id="SSF50978">
    <property type="entry name" value="WD40 repeat-like"/>
    <property type="match status" value="1"/>
</dbReference>
<feature type="compositionally biased region" description="Basic and acidic residues" evidence="1">
    <location>
        <begin position="545"/>
        <end position="563"/>
    </location>
</feature>
<feature type="region of interest" description="Disordered" evidence="1">
    <location>
        <begin position="1"/>
        <end position="41"/>
    </location>
</feature>
<sequence>MSAALAAPPPLSQEPPTAQQPFVSLPSHPPPQQTSESPNSLLLPRYQCDDEISSTHVRFKGAVSAITCTDHYVVTGDMAGVICLWLTTTVSSDGALPAGSLGSSPIRPFKQLLPPHAYPITQLAATSDQMYLVSLDQSGLMRTTALPAPDEEQQMDDGGGGNGENEWDRPPPLAERATEGFCMCMADDDRSVILGGYLGELTVYPIEKGDQRLKVSVPLRTGMITCLSTSFEKRKRQQEVVANTRRFESMVAYGSEEGLIGLLRLMTHRDGTPYQYTPLCDPQKPFHHPIRSVSLFKAHPAAGGARHMLAASDSEYAVFRLDTRRPAPGVAVAAAYDIRQVSLTNVSHGWVTQLQIHPTLPGLAFVTASTDGLVRVWRRLDNRSSRYEGEVLGRGNNAAWHPTGMFIAVSDDVSAPHGPYTHAVSLVRLYGQDGVSATFIDSRAEQEARERQQAEMMAAQQRAEEEDQEEGEDVDLDEEGEGEGEGEAAEVEDQENGEMAGGDEEGHTHMQADNEGEGDGGGEGGDAEGLFDDELEEGAGAGAAMDKKGKEGYHDDHHSHEQWQDAQMTMD</sequence>
<feature type="compositionally biased region" description="Acidic residues" evidence="1">
    <location>
        <begin position="514"/>
        <end position="537"/>
    </location>
</feature>
<dbReference type="Proteomes" id="UP000041254">
    <property type="component" value="Unassembled WGS sequence"/>
</dbReference>
<dbReference type="InterPro" id="IPR036322">
    <property type="entry name" value="WD40_repeat_dom_sf"/>
</dbReference>
<evidence type="ECO:0000256" key="1">
    <source>
        <dbReference type="SAM" id="MobiDB-lite"/>
    </source>
</evidence>
<feature type="region of interest" description="Disordered" evidence="1">
    <location>
        <begin position="147"/>
        <end position="172"/>
    </location>
</feature>
<keyword evidence="3" id="KW-1185">Reference proteome</keyword>
<dbReference type="AlphaFoldDB" id="A0A0G4EUB5"/>
<dbReference type="EMBL" id="CDMY01000312">
    <property type="protein sequence ID" value="CEM01883.1"/>
    <property type="molecule type" value="Genomic_DNA"/>
</dbReference>
<accession>A0A0G4EUB5</accession>
<dbReference type="InParanoid" id="A0A0G4EUB5"/>
<dbReference type="Gene3D" id="2.130.10.10">
    <property type="entry name" value="YVTN repeat-like/Quinoprotein amine dehydrogenase"/>
    <property type="match status" value="2"/>
</dbReference>
<gene>
    <name evidence="2" type="ORF">Vbra_22537</name>
</gene>